<dbReference type="Proteomes" id="UP000762110">
    <property type="component" value="Unassembled WGS sequence"/>
</dbReference>
<dbReference type="InterPro" id="IPR029767">
    <property type="entry name" value="WecB-like"/>
</dbReference>
<dbReference type="EC" id="5.1.3.14" evidence="3"/>
<dbReference type="PANTHER" id="PTHR43174">
    <property type="entry name" value="UDP-N-ACETYLGLUCOSAMINE 2-EPIMERASE"/>
    <property type="match status" value="1"/>
</dbReference>
<comment type="similarity">
    <text evidence="2 4">Belongs to the UDP-N-acetylglucosamine 2-epimerase family.</text>
</comment>
<evidence type="ECO:0000313" key="7">
    <source>
        <dbReference type="Proteomes" id="UP000762110"/>
    </source>
</evidence>
<accession>A0ABX2DFN0</accession>
<dbReference type="SUPFAM" id="SSF53756">
    <property type="entry name" value="UDP-Glycosyltransferase/glycogen phosphorylase"/>
    <property type="match status" value="1"/>
</dbReference>
<dbReference type="NCBIfam" id="TIGR00236">
    <property type="entry name" value="wecB"/>
    <property type="match status" value="1"/>
</dbReference>
<dbReference type="CDD" id="cd03786">
    <property type="entry name" value="GTB_UDP-GlcNAc_2-Epimerase"/>
    <property type="match status" value="1"/>
</dbReference>
<keyword evidence="7" id="KW-1185">Reference proteome</keyword>
<evidence type="ECO:0000256" key="1">
    <source>
        <dbReference type="ARBA" id="ARBA00023235"/>
    </source>
</evidence>
<comment type="caution">
    <text evidence="6">The sequence shown here is derived from an EMBL/GenBank/DDBJ whole genome shotgun (WGS) entry which is preliminary data.</text>
</comment>
<dbReference type="InterPro" id="IPR003331">
    <property type="entry name" value="UDP_GlcNAc_Epimerase_2_dom"/>
</dbReference>
<organism evidence="6 7">
    <name type="scientific">Pedobacter boryungensis</name>
    <dbReference type="NCBI Taxonomy" id="869962"/>
    <lineage>
        <taxon>Bacteria</taxon>
        <taxon>Pseudomonadati</taxon>
        <taxon>Bacteroidota</taxon>
        <taxon>Sphingobacteriia</taxon>
        <taxon>Sphingobacteriales</taxon>
        <taxon>Sphingobacteriaceae</taxon>
        <taxon>Pedobacter</taxon>
    </lineage>
</organism>
<protein>
    <recommendedName>
        <fullName evidence="3">UDP-N-acetylglucosamine 2-epimerase (non-hydrolyzing)</fullName>
        <ecNumber evidence="3">5.1.3.14</ecNumber>
    </recommendedName>
</protein>
<dbReference type="Gene3D" id="3.40.50.2000">
    <property type="entry name" value="Glycogen Phosphorylase B"/>
    <property type="match status" value="2"/>
</dbReference>
<dbReference type="EMBL" id="JABMKV010000003">
    <property type="protein sequence ID" value="NQX32745.1"/>
    <property type="molecule type" value="Genomic_DNA"/>
</dbReference>
<evidence type="ECO:0000256" key="3">
    <source>
        <dbReference type="ARBA" id="ARBA00038858"/>
    </source>
</evidence>
<dbReference type="RefSeq" id="WP_173273090.1">
    <property type="nucleotide sequence ID" value="NZ_JABMKV010000003.1"/>
</dbReference>
<evidence type="ECO:0000256" key="4">
    <source>
        <dbReference type="RuleBase" id="RU003513"/>
    </source>
</evidence>
<gene>
    <name evidence="6" type="primary">wecB</name>
    <name evidence="6" type="ORF">HQN85_13470</name>
</gene>
<keyword evidence="1 4" id="KW-0413">Isomerase</keyword>
<feature type="domain" description="UDP-N-acetylglucosamine 2-epimerase" evidence="5">
    <location>
        <begin position="28"/>
        <end position="369"/>
    </location>
</feature>
<dbReference type="PANTHER" id="PTHR43174:SF2">
    <property type="entry name" value="UDP-N-ACETYLGLUCOSAMINE 2-EPIMERASE"/>
    <property type="match status" value="1"/>
</dbReference>
<dbReference type="Pfam" id="PF02350">
    <property type="entry name" value="Epimerase_2"/>
    <property type="match status" value="1"/>
</dbReference>
<evidence type="ECO:0000259" key="5">
    <source>
        <dbReference type="Pfam" id="PF02350"/>
    </source>
</evidence>
<evidence type="ECO:0000313" key="6">
    <source>
        <dbReference type="EMBL" id="NQX32745.1"/>
    </source>
</evidence>
<sequence length="374" mass="41872">MRKKILIAFGTRPEAIKMAPLINEFKHHKNKYEVKICVTGQHRELLDQVLDFFEIVPDYDLKLMKSKQDLSQLTAAVIEGMKVVLDSFNPDFLFVHGDTTTSTFAALAGFYAGVKVCHVEAGLRTYNLSFPFPEEGNRQLTSRLAYLHFTPTAIASTNLLKEGIDPKHICLTGNTIIDALLFAIEKIEKNKYLQIEDLKQLISQERPVVLVTCHRRENFGQNFEQICSALKHIAETNDVQLIYPLHLNPNIHDTAHKIIGNVKNINLIEPLAYPTFIWLMKIASFIITDSGGIQEEGTALGKPILLMRTCTERPELADSGLVKLVGSDPKGIIDEATILLRSQKRSQSVAIQSSPYGKGDSAKQILNVLDTHIL</sequence>
<name>A0ABX2DFN0_9SPHI</name>
<evidence type="ECO:0000256" key="2">
    <source>
        <dbReference type="ARBA" id="ARBA00038209"/>
    </source>
</evidence>
<proteinExistence type="inferred from homology"/>
<reference evidence="6 7" key="1">
    <citation type="submission" date="2020-05" db="EMBL/GenBank/DDBJ databases">
        <title>Description of Pedobacter foliorum sp. nov.</title>
        <authorList>
            <person name="Qi S."/>
            <person name="Carlier A."/>
            <person name="Cnockaert M."/>
            <person name="Vandamme P."/>
        </authorList>
    </citation>
    <scope>NUCLEOTIDE SEQUENCE [LARGE SCALE GENOMIC DNA]</scope>
    <source>
        <strain evidence="6 7">LMG 31300</strain>
    </source>
</reference>
<dbReference type="GO" id="GO:0008761">
    <property type="term" value="F:UDP-N-acetylglucosamine 2-epimerase activity"/>
    <property type="evidence" value="ECO:0007669"/>
    <property type="project" value="UniProtKB-EC"/>
</dbReference>